<dbReference type="Gene3D" id="1.25.40.10">
    <property type="entry name" value="Tetratricopeptide repeat domain"/>
    <property type="match status" value="2"/>
</dbReference>
<keyword evidence="7" id="KW-0733">Signal recognition particle</keyword>
<dbReference type="EMBL" id="JWZX01002704">
    <property type="protein sequence ID" value="KOO27528.1"/>
    <property type="molecule type" value="Genomic_DNA"/>
</dbReference>
<evidence type="ECO:0000259" key="10">
    <source>
        <dbReference type="Pfam" id="PF08492"/>
    </source>
</evidence>
<dbReference type="InterPro" id="IPR011990">
    <property type="entry name" value="TPR-like_helical_dom_sf"/>
</dbReference>
<dbReference type="Proteomes" id="UP000037460">
    <property type="component" value="Unassembled WGS sequence"/>
</dbReference>
<evidence type="ECO:0000256" key="4">
    <source>
        <dbReference type="ARBA" id="ARBA00018350"/>
    </source>
</evidence>
<dbReference type="OrthoDB" id="5421607at2759"/>
<organism evidence="11 12">
    <name type="scientific">Chrysochromulina tobinii</name>
    <dbReference type="NCBI Taxonomy" id="1460289"/>
    <lineage>
        <taxon>Eukaryota</taxon>
        <taxon>Haptista</taxon>
        <taxon>Haptophyta</taxon>
        <taxon>Prymnesiophyceae</taxon>
        <taxon>Prymnesiales</taxon>
        <taxon>Chrysochromulinaceae</taxon>
        <taxon>Chrysochromulina</taxon>
    </lineage>
</organism>
<proteinExistence type="inferred from homology"/>
<gene>
    <name evidence="11" type="ORF">Ctob_009656</name>
</gene>
<comment type="similarity">
    <text evidence="3">Belongs to the SRP72 family.</text>
</comment>
<evidence type="ECO:0000313" key="11">
    <source>
        <dbReference type="EMBL" id="KOO27528.1"/>
    </source>
</evidence>
<feature type="domain" description="Signal recognition particle SRP72 subunit RNA-binding" evidence="10">
    <location>
        <begin position="503"/>
        <end position="552"/>
    </location>
</feature>
<reference evidence="12" key="1">
    <citation type="journal article" date="2015" name="PLoS Genet.">
        <title>Genome Sequence and Transcriptome Analyses of Chrysochromulina tobin: Metabolic Tools for Enhanced Algal Fitness in the Prominent Order Prymnesiales (Haptophyceae).</title>
        <authorList>
            <person name="Hovde B.T."/>
            <person name="Deodato C.R."/>
            <person name="Hunsperger H.M."/>
            <person name="Ryken S.A."/>
            <person name="Yost W."/>
            <person name="Jha R.K."/>
            <person name="Patterson J."/>
            <person name="Monnat R.J. Jr."/>
            <person name="Barlow S.B."/>
            <person name="Starkenburg S.R."/>
            <person name="Cattolico R.A."/>
        </authorList>
    </citation>
    <scope>NUCLEOTIDE SEQUENCE</scope>
    <source>
        <strain evidence="12">CCMP291</strain>
    </source>
</reference>
<evidence type="ECO:0000256" key="5">
    <source>
        <dbReference type="ARBA" id="ARBA00022490"/>
    </source>
</evidence>
<evidence type="ECO:0000256" key="8">
    <source>
        <dbReference type="ARBA" id="ARBA00023274"/>
    </source>
</evidence>
<feature type="compositionally biased region" description="Basic and acidic residues" evidence="9">
    <location>
        <begin position="537"/>
        <end position="550"/>
    </location>
</feature>
<accession>A0A0M0JMR4</accession>
<dbReference type="AlphaFoldDB" id="A0A0M0JMR4"/>
<dbReference type="InterPro" id="IPR026270">
    <property type="entry name" value="SRP72"/>
</dbReference>
<evidence type="ECO:0000256" key="2">
    <source>
        <dbReference type="ARBA" id="ARBA00004496"/>
    </source>
</evidence>
<sequence length="596" mass="64833">MAEQLQPLFNQLSTRLKAGDHSAAVQVCDQILAAAPGDADALHAKMVSLIELSRVEDALLLADSSPPLTDIVRFERAYCLYQLHREQESLALLMPAGVAPSEVREMQLAAQIFYRLGEYGQAADLFRQAEATGGPSAELSTNILAALVLAGRSADGVEYAKTTAGADEPGDKPHELVYNYACAAIEQGQMRTAKQLLQKAIELCRRTMAEGEDWSEEEVEVELGVLTAQSAYVDQCLGDLPAAQKAYQTLFAFKGDLDPAVLAVAANNMLRIRGQRDLFDSWKKNKANLSDTLAKKLTPPQRKAFLTNTALLALHMNKADQCKEILPTLEREFASSVTPELIRAALLQRAKQPKQCYEALEAAVAAAPAEGKKADAALLTLAQLQLQDHDLAKAIGTLKRAEGLATCPGMVGTLVALHERLGQTAEAAGCFEGVTSAPLLRAAAAFFSRHSMWPQAAAAQQRLLDADSRDLQALAGLVIATSHFDPALANEQYARLERGGAAEGEEEGSRRKKPRRKKRPLYPKGFDPENPSAFPKPDPERWLPKRERSTYRQRKKDKRAGISRGPQGSATGAATVDARATTNIQFMSEEQKEKLK</sequence>
<evidence type="ECO:0000256" key="7">
    <source>
        <dbReference type="ARBA" id="ARBA00023135"/>
    </source>
</evidence>
<keyword evidence="12" id="KW-1185">Reference proteome</keyword>
<dbReference type="GO" id="GO:0008312">
    <property type="term" value="F:7S RNA binding"/>
    <property type="evidence" value="ECO:0007669"/>
    <property type="project" value="InterPro"/>
</dbReference>
<evidence type="ECO:0000313" key="12">
    <source>
        <dbReference type="Proteomes" id="UP000037460"/>
    </source>
</evidence>
<dbReference type="InterPro" id="IPR013699">
    <property type="entry name" value="Signal_recog_part_SRP72_RNA-bd"/>
</dbReference>
<feature type="region of interest" description="Disordered" evidence="9">
    <location>
        <begin position="498"/>
        <end position="596"/>
    </location>
</feature>
<evidence type="ECO:0000256" key="1">
    <source>
        <dbReference type="ARBA" id="ARBA00004240"/>
    </source>
</evidence>
<dbReference type="PANTHER" id="PTHR14094:SF9">
    <property type="entry name" value="SIGNAL RECOGNITION PARTICLE SUBUNIT SRP72"/>
    <property type="match status" value="1"/>
</dbReference>
<dbReference type="GO" id="GO:0005783">
    <property type="term" value="C:endoplasmic reticulum"/>
    <property type="evidence" value="ECO:0007669"/>
    <property type="project" value="UniProtKB-SubCell"/>
</dbReference>
<dbReference type="PANTHER" id="PTHR14094">
    <property type="entry name" value="SIGNAL RECOGNITION PARTICLE 72"/>
    <property type="match status" value="1"/>
</dbReference>
<protein>
    <recommendedName>
        <fullName evidence="4">Signal recognition particle subunit SRP72</fullName>
    </recommendedName>
</protein>
<dbReference type="GO" id="GO:0043022">
    <property type="term" value="F:ribosome binding"/>
    <property type="evidence" value="ECO:0007669"/>
    <property type="project" value="TreeGrafter"/>
</dbReference>
<dbReference type="Pfam" id="PF08492">
    <property type="entry name" value="SRP72"/>
    <property type="match status" value="1"/>
</dbReference>
<feature type="non-terminal residue" evidence="11">
    <location>
        <position position="596"/>
    </location>
</feature>
<dbReference type="GO" id="GO:0006614">
    <property type="term" value="P:SRP-dependent cotranslational protein targeting to membrane"/>
    <property type="evidence" value="ECO:0007669"/>
    <property type="project" value="InterPro"/>
</dbReference>
<comment type="caution">
    <text evidence="11">The sequence shown here is derived from an EMBL/GenBank/DDBJ whole genome shotgun (WGS) entry which is preliminary data.</text>
</comment>
<evidence type="ECO:0000256" key="6">
    <source>
        <dbReference type="ARBA" id="ARBA00022824"/>
    </source>
</evidence>
<comment type="subcellular location">
    <subcellularLocation>
        <location evidence="2">Cytoplasm</location>
    </subcellularLocation>
    <subcellularLocation>
        <location evidence="1">Endoplasmic reticulum</location>
    </subcellularLocation>
</comment>
<dbReference type="PIRSF" id="PIRSF038922">
    <property type="entry name" value="SRP72"/>
    <property type="match status" value="1"/>
</dbReference>
<keyword evidence="8" id="KW-0687">Ribonucleoprotein</keyword>
<evidence type="ECO:0000256" key="3">
    <source>
        <dbReference type="ARBA" id="ARBA00007676"/>
    </source>
</evidence>
<keyword evidence="5" id="KW-0963">Cytoplasm</keyword>
<dbReference type="SUPFAM" id="SSF48452">
    <property type="entry name" value="TPR-like"/>
    <property type="match status" value="1"/>
</dbReference>
<feature type="compositionally biased region" description="Basic residues" evidence="9">
    <location>
        <begin position="510"/>
        <end position="521"/>
    </location>
</feature>
<name>A0A0M0JMR4_9EUKA</name>
<evidence type="ECO:0000256" key="9">
    <source>
        <dbReference type="SAM" id="MobiDB-lite"/>
    </source>
</evidence>
<keyword evidence="6" id="KW-0256">Endoplasmic reticulum</keyword>
<dbReference type="GO" id="GO:0005786">
    <property type="term" value="C:signal recognition particle, endoplasmic reticulum targeting"/>
    <property type="evidence" value="ECO:0007669"/>
    <property type="project" value="UniProtKB-KW"/>
</dbReference>